<dbReference type="PROSITE" id="PS51202">
    <property type="entry name" value="RCK_C"/>
    <property type="match status" value="1"/>
</dbReference>
<dbReference type="RefSeq" id="WP_379693379.1">
    <property type="nucleotide sequence ID" value="NZ_JBHSXH010000009.1"/>
</dbReference>
<feature type="transmembrane region" description="Helical" evidence="1">
    <location>
        <begin position="53"/>
        <end position="74"/>
    </location>
</feature>
<evidence type="ECO:0000313" key="4">
    <source>
        <dbReference type="Proteomes" id="UP001596408"/>
    </source>
</evidence>
<dbReference type="Pfam" id="PF26503">
    <property type="entry name" value="DUF8167_3rd"/>
    <property type="match status" value="1"/>
</dbReference>
<dbReference type="InterPro" id="IPR006037">
    <property type="entry name" value="RCK_C"/>
</dbReference>
<dbReference type="InterPro" id="IPR036721">
    <property type="entry name" value="RCK_C_sf"/>
</dbReference>
<evidence type="ECO:0000256" key="1">
    <source>
        <dbReference type="SAM" id="Phobius"/>
    </source>
</evidence>
<keyword evidence="1" id="KW-0812">Transmembrane</keyword>
<keyword evidence="1" id="KW-1133">Transmembrane helix</keyword>
<keyword evidence="1" id="KW-0472">Membrane</keyword>
<protein>
    <submittedName>
        <fullName evidence="3">Potassium transporter TrkA</fullName>
    </submittedName>
</protein>
<organism evidence="3 4">
    <name type="scientific">Halopelagius fulvigenes</name>
    <dbReference type="NCBI Taxonomy" id="1198324"/>
    <lineage>
        <taxon>Archaea</taxon>
        <taxon>Methanobacteriati</taxon>
        <taxon>Methanobacteriota</taxon>
        <taxon>Stenosarchaea group</taxon>
        <taxon>Halobacteria</taxon>
        <taxon>Halobacteriales</taxon>
        <taxon>Haloferacaceae</taxon>
    </lineage>
</organism>
<dbReference type="InterPro" id="IPR058604">
    <property type="entry name" value="DUF8167_3rd"/>
</dbReference>
<evidence type="ECO:0000313" key="3">
    <source>
        <dbReference type="EMBL" id="MFC6824442.1"/>
    </source>
</evidence>
<name>A0ABD5TY90_9EURY</name>
<dbReference type="AlphaFoldDB" id="A0ABD5TY90"/>
<feature type="domain" description="RCK C-terminal" evidence="2">
    <location>
        <begin position="313"/>
        <end position="393"/>
    </location>
</feature>
<sequence length="406" mass="42015">MSALPQLGLEDFGIDAELGLLVGEILGLGLLAMVVSAAIAVVYRWYTKERIPAWITAMFAGSAVAVPRQAVGLFRAATDPAASAAAVFEPTTMAMNVAALGLAVLVAPTGLAIGDRIATDVFAVAGAREIDAEVSRLVRTVGRVRGIQLPESAADIGDIDGYEPVTEDRKEALTGKTLLFPRRLRDGELIERFTERLKTDYGVGHVDVELAKGGTVAYLAVGRRAAGIGPTLAPGTAAVAVRADPGAGASAGDAVQLWRVGDDGTPERAATAELRAAAGDVATVVLDERDAAELDPEESYRILTLPNEPGAEREFGSLLRAADETMESVAVEAGSELDGLTLRDTDATVVAVKPAEGTVEAIPSRSRSLGPGDVLYVVARPEAIRRVSRRAAATAGSAADAPAADD</sequence>
<dbReference type="Proteomes" id="UP001596408">
    <property type="component" value="Unassembled WGS sequence"/>
</dbReference>
<reference evidence="3 4" key="1">
    <citation type="journal article" date="2019" name="Int. J. Syst. Evol. Microbiol.">
        <title>The Global Catalogue of Microorganisms (GCM) 10K type strain sequencing project: providing services to taxonomists for standard genome sequencing and annotation.</title>
        <authorList>
            <consortium name="The Broad Institute Genomics Platform"/>
            <consortium name="The Broad Institute Genome Sequencing Center for Infectious Disease"/>
            <person name="Wu L."/>
            <person name="Ma J."/>
        </authorList>
    </citation>
    <scope>NUCLEOTIDE SEQUENCE [LARGE SCALE GENOMIC DNA]</scope>
    <source>
        <strain evidence="3 4">YIM 94188</strain>
    </source>
</reference>
<accession>A0ABD5TY90</accession>
<evidence type="ECO:0000259" key="2">
    <source>
        <dbReference type="PROSITE" id="PS51202"/>
    </source>
</evidence>
<dbReference type="SUPFAM" id="SSF116726">
    <property type="entry name" value="TrkA C-terminal domain-like"/>
    <property type="match status" value="1"/>
</dbReference>
<dbReference type="Pfam" id="PF26501">
    <property type="entry name" value="DUF8167"/>
    <property type="match status" value="1"/>
</dbReference>
<dbReference type="EMBL" id="JBHSXH010000009">
    <property type="protein sequence ID" value="MFC6824442.1"/>
    <property type="molecule type" value="Genomic_DNA"/>
</dbReference>
<proteinExistence type="predicted"/>
<dbReference type="Pfam" id="PF26502">
    <property type="entry name" value="DUF8167_2nd"/>
    <property type="match status" value="1"/>
</dbReference>
<dbReference type="InterPro" id="IPR058480">
    <property type="entry name" value="DUF8167_N"/>
</dbReference>
<gene>
    <name evidence="3" type="ORF">ACFQEV_05445</name>
</gene>
<dbReference type="InterPro" id="IPR058603">
    <property type="entry name" value="DUF8167_2nd"/>
</dbReference>
<dbReference type="Gene3D" id="3.30.70.1450">
    <property type="entry name" value="Regulator of K+ conductance, C-terminal domain"/>
    <property type="match status" value="1"/>
</dbReference>
<keyword evidence="4" id="KW-1185">Reference proteome</keyword>
<feature type="transmembrane region" description="Helical" evidence="1">
    <location>
        <begin position="20"/>
        <end position="46"/>
    </location>
</feature>
<feature type="transmembrane region" description="Helical" evidence="1">
    <location>
        <begin position="94"/>
        <end position="113"/>
    </location>
</feature>
<comment type="caution">
    <text evidence="3">The sequence shown here is derived from an EMBL/GenBank/DDBJ whole genome shotgun (WGS) entry which is preliminary data.</text>
</comment>